<sequence>MFCNNGMILTIFPTLSNSGSPVITGRFISFASSIQKASAKDKHLHRFFPFLKA</sequence>
<dbReference type="EMBL" id="SULG01000094">
    <property type="protein sequence ID" value="TLD40542.1"/>
    <property type="molecule type" value="Genomic_DNA"/>
</dbReference>
<dbReference type="Proteomes" id="UP000319783">
    <property type="component" value="Unassembled WGS sequence"/>
</dbReference>
<evidence type="ECO:0000313" key="2">
    <source>
        <dbReference type="Proteomes" id="UP000319783"/>
    </source>
</evidence>
<proteinExistence type="predicted"/>
<gene>
    <name evidence="1" type="ORF">JETT_3179</name>
</gene>
<evidence type="ECO:0000313" key="1">
    <source>
        <dbReference type="EMBL" id="TLD40542.1"/>
    </source>
</evidence>
<protein>
    <submittedName>
        <fullName evidence="1">Uncharacterized protein</fullName>
    </submittedName>
</protein>
<accession>A0A533Q7E4</accession>
<comment type="caution">
    <text evidence="1">The sequence shown here is derived from an EMBL/GenBank/DDBJ whole genome shotgun (WGS) entry which is preliminary data.</text>
</comment>
<organism evidence="1 2">
    <name type="scientific">Candidatus Jettenia ecosi</name>
    <dbReference type="NCBI Taxonomy" id="2494326"/>
    <lineage>
        <taxon>Bacteria</taxon>
        <taxon>Pseudomonadati</taxon>
        <taxon>Planctomycetota</taxon>
        <taxon>Candidatus Brocadiia</taxon>
        <taxon>Candidatus Brocadiales</taxon>
        <taxon>Candidatus Brocadiaceae</taxon>
        <taxon>Candidatus Jettenia</taxon>
    </lineage>
</organism>
<dbReference type="AlphaFoldDB" id="A0A533Q7E4"/>
<name>A0A533Q7E4_9BACT</name>
<reference evidence="1 2" key="1">
    <citation type="submission" date="2019-04" db="EMBL/GenBank/DDBJ databases">
        <title>Genome of a novel bacterium Candidatus Jettenia ecosi reconstructed from metagenome of an anammox bioreactor.</title>
        <authorList>
            <person name="Mardanov A.V."/>
            <person name="Beletsky A.V."/>
            <person name="Ravin N.V."/>
            <person name="Botchkova E.A."/>
            <person name="Litti Y.V."/>
            <person name="Nozhevnikova A.N."/>
        </authorList>
    </citation>
    <scope>NUCLEOTIDE SEQUENCE [LARGE SCALE GENOMIC DNA]</scope>
    <source>
        <strain evidence="1">J2</strain>
    </source>
</reference>